<evidence type="ECO:0008006" key="3">
    <source>
        <dbReference type="Google" id="ProtNLM"/>
    </source>
</evidence>
<name>S8D438_9LAMI</name>
<dbReference type="EMBL" id="AUSU01010261">
    <property type="protein sequence ID" value="EPS57408.1"/>
    <property type="molecule type" value="Genomic_DNA"/>
</dbReference>
<dbReference type="PANTHER" id="PTHR45763:SF21">
    <property type="entry name" value="ALPHA_BETA-HYDROLASES SUPERFAMILY PROTEIN"/>
    <property type="match status" value="1"/>
</dbReference>
<dbReference type="InterPro" id="IPR029058">
    <property type="entry name" value="AB_hydrolase_fold"/>
</dbReference>
<proteinExistence type="predicted"/>
<dbReference type="Proteomes" id="UP000015453">
    <property type="component" value="Unassembled WGS sequence"/>
</dbReference>
<dbReference type="Gene3D" id="3.40.50.1820">
    <property type="entry name" value="alpha/beta hydrolase"/>
    <property type="match status" value="1"/>
</dbReference>
<protein>
    <recommendedName>
        <fullName evidence="3">Serine aminopeptidase S33 domain-containing protein</fullName>
    </recommendedName>
</protein>
<feature type="non-terminal residue" evidence="1">
    <location>
        <position position="1"/>
    </location>
</feature>
<reference evidence="1 2" key="1">
    <citation type="journal article" date="2013" name="BMC Genomics">
        <title>The miniature genome of a carnivorous plant Genlisea aurea contains a low number of genes and short non-coding sequences.</title>
        <authorList>
            <person name="Leushkin E.V."/>
            <person name="Sutormin R.A."/>
            <person name="Nabieva E.R."/>
            <person name="Penin A.A."/>
            <person name="Kondrashov A.S."/>
            <person name="Logacheva M.D."/>
        </authorList>
    </citation>
    <scope>NUCLEOTIDE SEQUENCE [LARGE SCALE GENOMIC DNA]</scope>
</reference>
<evidence type="ECO:0000313" key="2">
    <source>
        <dbReference type="Proteomes" id="UP000015453"/>
    </source>
</evidence>
<gene>
    <name evidence="1" type="ORF">M569_17410</name>
</gene>
<sequence>PSSPGVLTVSFLAYAYTAIKPPPPKICGSPGGPPVTSPRVKLRDGRHLAYREVGVAKEKAKHKIIVSHGFRDSKDFDLPISQEVMEEYAIYVLQYDRAGFAESDPNPSKSVKSEAFDIQEVADALGLGPEFYVMGISLGAYAAYGCMRYFPHRLKPTSRRTHLVKKGVALVVPMLQFWWGGFPPELLKEAFDRQPPHIRWTVRFAHYAPWLLNWWMNQKLFPG</sequence>
<organism evidence="1 2">
    <name type="scientific">Genlisea aurea</name>
    <dbReference type="NCBI Taxonomy" id="192259"/>
    <lineage>
        <taxon>Eukaryota</taxon>
        <taxon>Viridiplantae</taxon>
        <taxon>Streptophyta</taxon>
        <taxon>Embryophyta</taxon>
        <taxon>Tracheophyta</taxon>
        <taxon>Spermatophyta</taxon>
        <taxon>Magnoliopsida</taxon>
        <taxon>eudicotyledons</taxon>
        <taxon>Gunneridae</taxon>
        <taxon>Pentapetalae</taxon>
        <taxon>asterids</taxon>
        <taxon>lamiids</taxon>
        <taxon>Lamiales</taxon>
        <taxon>Lentibulariaceae</taxon>
        <taxon>Genlisea</taxon>
    </lineage>
</organism>
<dbReference type="PANTHER" id="PTHR45763">
    <property type="entry name" value="HYDROLASE, ALPHA/BETA FOLD FAMILY PROTEIN, EXPRESSED-RELATED"/>
    <property type="match status" value="1"/>
</dbReference>
<dbReference type="OrthoDB" id="294702at2759"/>
<dbReference type="AlphaFoldDB" id="S8D438"/>
<evidence type="ECO:0000313" key="1">
    <source>
        <dbReference type="EMBL" id="EPS57408.1"/>
    </source>
</evidence>
<keyword evidence="2" id="KW-1185">Reference proteome</keyword>
<feature type="non-terminal residue" evidence="1">
    <location>
        <position position="223"/>
    </location>
</feature>
<accession>S8D438</accession>
<comment type="caution">
    <text evidence="1">The sequence shown here is derived from an EMBL/GenBank/DDBJ whole genome shotgun (WGS) entry which is preliminary data.</text>
</comment>
<dbReference type="SUPFAM" id="SSF53474">
    <property type="entry name" value="alpha/beta-Hydrolases"/>
    <property type="match status" value="1"/>
</dbReference>